<dbReference type="InterPro" id="IPR017455">
    <property type="entry name" value="Znf_FYVE-rel"/>
</dbReference>
<dbReference type="FunFam" id="3.30.40.10:FF:000044">
    <property type="entry name" value="Regulating synaptic membrane exocytosis protein 2"/>
    <property type="match status" value="1"/>
</dbReference>
<evidence type="ECO:0000313" key="9">
    <source>
        <dbReference type="EMBL" id="OTF69226.1"/>
    </source>
</evidence>
<dbReference type="GO" id="GO:0044325">
    <property type="term" value="F:transmembrane transporter binding"/>
    <property type="evidence" value="ECO:0007669"/>
    <property type="project" value="TreeGrafter"/>
</dbReference>
<keyword evidence="2" id="KW-0677">Repeat</keyword>
<dbReference type="GO" id="GO:0042734">
    <property type="term" value="C:presynaptic membrane"/>
    <property type="evidence" value="ECO:0007669"/>
    <property type="project" value="TreeGrafter"/>
</dbReference>
<dbReference type="InterPro" id="IPR011011">
    <property type="entry name" value="Znf_FYVE_PHD"/>
</dbReference>
<comment type="caution">
    <text evidence="9">The sequence shown here is derived from an EMBL/GenBank/DDBJ whole genome shotgun (WGS) entry which is preliminary data.</text>
</comment>
<feature type="domain" description="FYVE-type" evidence="7">
    <location>
        <begin position="154"/>
        <end position="210"/>
    </location>
</feature>
<feature type="compositionally biased region" description="Basic and acidic residues" evidence="6">
    <location>
        <begin position="435"/>
        <end position="444"/>
    </location>
</feature>
<dbReference type="Proteomes" id="UP000194236">
    <property type="component" value="Unassembled WGS sequence"/>
</dbReference>
<feature type="compositionally biased region" description="Low complexity" evidence="6">
    <location>
        <begin position="58"/>
        <end position="79"/>
    </location>
</feature>
<feature type="region of interest" description="Disordered" evidence="6">
    <location>
        <begin position="413"/>
        <end position="444"/>
    </location>
</feature>
<evidence type="ECO:0000259" key="7">
    <source>
        <dbReference type="PROSITE" id="PS50178"/>
    </source>
</evidence>
<dbReference type="GO" id="GO:0048167">
    <property type="term" value="P:regulation of synaptic plasticity"/>
    <property type="evidence" value="ECO:0007669"/>
    <property type="project" value="TreeGrafter"/>
</dbReference>
<proteinExistence type="predicted"/>
<keyword evidence="4" id="KW-0862">Zinc</keyword>
<evidence type="ECO:0000256" key="1">
    <source>
        <dbReference type="ARBA" id="ARBA00022723"/>
    </source>
</evidence>
<evidence type="ECO:0000256" key="5">
    <source>
        <dbReference type="PROSITE-ProRule" id="PRU00091"/>
    </source>
</evidence>
<dbReference type="EMBL" id="MUJZ01071578">
    <property type="protein sequence ID" value="OTF69226.1"/>
    <property type="molecule type" value="Genomic_DNA"/>
</dbReference>
<feature type="compositionally biased region" description="Polar residues" evidence="6">
    <location>
        <begin position="301"/>
        <end position="320"/>
    </location>
</feature>
<keyword evidence="3 5" id="KW-0863">Zinc-finger</keyword>
<feature type="compositionally biased region" description="Polar residues" evidence="6">
    <location>
        <begin position="413"/>
        <end position="423"/>
    </location>
</feature>
<feature type="non-terminal residue" evidence="9">
    <location>
        <position position="444"/>
    </location>
</feature>
<organism evidence="9 10">
    <name type="scientific">Euroglyphus maynei</name>
    <name type="common">Mayne's house dust mite</name>
    <dbReference type="NCBI Taxonomy" id="6958"/>
    <lineage>
        <taxon>Eukaryota</taxon>
        <taxon>Metazoa</taxon>
        <taxon>Ecdysozoa</taxon>
        <taxon>Arthropoda</taxon>
        <taxon>Chelicerata</taxon>
        <taxon>Arachnida</taxon>
        <taxon>Acari</taxon>
        <taxon>Acariformes</taxon>
        <taxon>Sarcoptiformes</taxon>
        <taxon>Astigmata</taxon>
        <taxon>Psoroptidia</taxon>
        <taxon>Analgoidea</taxon>
        <taxon>Pyroglyphidae</taxon>
        <taxon>Pyroglyphinae</taxon>
        <taxon>Euroglyphus</taxon>
    </lineage>
</organism>
<dbReference type="GO" id="GO:0042391">
    <property type="term" value="P:regulation of membrane potential"/>
    <property type="evidence" value="ECO:0007669"/>
    <property type="project" value="TreeGrafter"/>
</dbReference>
<dbReference type="InterPro" id="IPR013083">
    <property type="entry name" value="Znf_RING/FYVE/PHD"/>
</dbReference>
<dbReference type="InterPro" id="IPR010911">
    <property type="entry name" value="Rab_BD"/>
</dbReference>
<dbReference type="PANTHER" id="PTHR12157">
    <property type="entry name" value="REGULATING SYNAPTIC MEMBRANE EXOCYTOSIS PROTEIN"/>
    <property type="match status" value="1"/>
</dbReference>
<dbReference type="PROSITE" id="PS50916">
    <property type="entry name" value="RABBD"/>
    <property type="match status" value="1"/>
</dbReference>
<evidence type="ECO:0000256" key="3">
    <source>
        <dbReference type="ARBA" id="ARBA00022771"/>
    </source>
</evidence>
<dbReference type="InterPro" id="IPR039032">
    <property type="entry name" value="Rim-like"/>
</dbReference>
<dbReference type="GO" id="GO:0006886">
    <property type="term" value="P:intracellular protein transport"/>
    <property type="evidence" value="ECO:0007669"/>
    <property type="project" value="InterPro"/>
</dbReference>
<dbReference type="GO" id="GO:0008270">
    <property type="term" value="F:zinc ion binding"/>
    <property type="evidence" value="ECO:0007669"/>
    <property type="project" value="UniProtKB-KW"/>
</dbReference>
<dbReference type="OrthoDB" id="420032at2759"/>
<dbReference type="InterPro" id="IPR054386">
    <property type="entry name" value="RIM_Znf"/>
</dbReference>
<dbReference type="AlphaFoldDB" id="A0A1Y3AP11"/>
<dbReference type="GO" id="GO:0048788">
    <property type="term" value="C:cytoskeleton of presynaptic active zone"/>
    <property type="evidence" value="ECO:0007669"/>
    <property type="project" value="TreeGrafter"/>
</dbReference>
<keyword evidence="1" id="KW-0479">Metal-binding</keyword>
<keyword evidence="10" id="KW-1185">Reference proteome</keyword>
<dbReference type="Gene3D" id="3.30.40.10">
    <property type="entry name" value="Zinc/RING finger domain, C3HC4 (zinc finger)"/>
    <property type="match status" value="1"/>
</dbReference>
<evidence type="ECO:0000256" key="2">
    <source>
        <dbReference type="ARBA" id="ARBA00022737"/>
    </source>
</evidence>
<feature type="domain" description="RabBD" evidence="8">
    <location>
        <begin position="93"/>
        <end position="222"/>
    </location>
</feature>
<dbReference type="SUPFAM" id="SSF57903">
    <property type="entry name" value="FYVE/PHD zinc finger"/>
    <property type="match status" value="1"/>
</dbReference>
<feature type="region of interest" description="Disordered" evidence="6">
    <location>
        <begin position="9"/>
        <end position="79"/>
    </location>
</feature>
<reference evidence="9 10" key="1">
    <citation type="submission" date="2017-03" db="EMBL/GenBank/DDBJ databases">
        <title>Genome Survey of Euroglyphus maynei.</title>
        <authorList>
            <person name="Arlian L.G."/>
            <person name="Morgan M.S."/>
            <person name="Rider S.D."/>
        </authorList>
    </citation>
    <scope>NUCLEOTIDE SEQUENCE [LARGE SCALE GENOMIC DNA]</scope>
    <source>
        <strain evidence="9">Arlian Lab</strain>
        <tissue evidence="9">Whole body</tissue>
    </source>
</reference>
<dbReference type="Pfam" id="PF22601">
    <property type="entry name" value="RIM2a_ZnF"/>
    <property type="match status" value="1"/>
</dbReference>
<evidence type="ECO:0000313" key="10">
    <source>
        <dbReference type="Proteomes" id="UP000194236"/>
    </source>
</evidence>
<evidence type="ECO:0000256" key="4">
    <source>
        <dbReference type="ARBA" id="ARBA00022833"/>
    </source>
</evidence>
<sequence length="444" mass="49562">MAEIFLNLMTGSSPGQPPGAGGVGTSSSTSFSHHYHHHQNAPPIHQQSQYSDNPLPPSSQQQHIPQSSMLHGKSSSSMFSTTGPIITGSVGIMPDLSHLSDAERPIIESVIMRQKKEEEEEAQLLRRKQDEVLLLEQSILRKRNEEQLSRQDSGDLDATCQICLKTKFADGVGHRCQYCNTRCCARCGGKVTLRSSKNIWVCILCRKKQELLIKTGQWIHSSMASRLRQLEQQTPLSEIQPVTETTSMPLFERLLHLGSSNGGGGESRPNPITGFFRRNSLGMFMPSTFSSSPSTHQQHSQDTTETNNNNASKSTTVQRQQIRRQPFLRRQLSHDTNVFSDSSAAQQHSQQNFMVTQLSSGGNRGLPQMPRRRHLLPRQPSLPLSHQLPAAASISEEFSQHLQQKVPLETTIFEQSDQTSASGSEKRKLLTQRQKSRELPSLDD</sequence>
<gene>
    <name evidence="9" type="ORF">BLA29_000734</name>
</gene>
<dbReference type="GO" id="GO:0050806">
    <property type="term" value="P:positive regulation of synaptic transmission"/>
    <property type="evidence" value="ECO:0007669"/>
    <property type="project" value="TreeGrafter"/>
</dbReference>
<feature type="compositionally biased region" description="Low complexity" evidence="6">
    <location>
        <begin position="283"/>
        <end position="300"/>
    </location>
</feature>
<dbReference type="PANTHER" id="PTHR12157:SF21">
    <property type="entry name" value="RAB3 INTERACTING MOLECULE, ISOFORM F"/>
    <property type="match status" value="1"/>
</dbReference>
<dbReference type="GO" id="GO:0048791">
    <property type="term" value="P:calcium ion-regulated exocytosis of neurotransmitter"/>
    <property type="evidence" value="ECO:0007669"/>
    <property type="project" value="TreeGrafter"/>
</dbReference>
<evidence type="ECO:0000256" key="6">
    <source>
        <dbReference type="SAM" id="MobiDB-lite"/>
    </source>
</evidence>
<feature type="region of interest" description="Disordered" evidence="6">
    <location>
        <begin position="255"/>
        <end position="324"/>
    </location>
</feature>
<evidence type="ECO:0000259" key="8">
    <source>
        <dbReference type="PROSITE" id="PS50916"/>
    </source>
</evidence>
<dbReference type="GO" id="GO:0031267">
    <property type="term" value="F:small GTPase binding"/>
    <property type="evidence" value="ECO:0007669"/>
    <property type="project" value="InterPro"/>
</dbReference>
<protein>
    <submittedName>
        <fullName evidence="9">Uncharacterized protein</fullName>
    </submittedName>
</protein>
<dbReference type="PROSITE" id="PS50178">
    <property type="entry name" value="ZF_FYVE"/>
    <property type="match status" value="1"/>
</dbReference>
<name>A0A1Y3AP11_EURMA</name>
<accession>A0A1Y3AP11</accession>